<feature type="compositionally biased region" description="Low complexity" evidence="2">
    <location>
        <begin position="266"/>
        <end position="282"/>
    </location>
</feature>
<evidence type="ECO:0000313" key="4">
    <source>
        <dbReference type="EMBL" id="KAG6479478.1"/>
    </source>
</evidence>
<feature type="domain" description="RING-type" evidence="3">
    <location>
        <begin position="433"/>
        <end position="477"/>
    </location>
</feature>
<reference evidence="4 5" key="1">
    <citation type="submission" date="2020-08" db="EMBL/GenBank/DDBJ databases">
        <title>Plant Genome Project.</title>
        <authorList>
            <person name="Zhang R.-G."/>
        </authorList>
    </citation>
    <scope>NUCLEOTIDE SEQUENCE [LARGE SCALE GENOMIC DNA]</scope>
    <source>
        <tissue evidence="4">Rhizome</tissue>
    </source>
</reference>
<keyword evidence="5" id="KW-1185">Reference proteome</keyword>
<dbReference type="AlphaFoldDB" id="A0A8J5F1I5"/>
<dbReference type="PROSITE" id="PS50089">
    <property type="entry name" value="ZF_RING_2"/>
    <property type="match status" value="1"/>
</dbReference>
<feature type="compositionally biased region" description="Polar residues" evidence="2">
    <location>
        <begin position="333"/>
        <end position="356"/>
    </location>
</feature>
<dbReference type="GO" id="GO:0008270">
    <property type="term" value="F:zinc ion binding"/>
    <property type="evidence" value="ECO:0007669"/>
    <property type="project" value="UniProtKB-KW"/>
</dbReference>
<dbReference type="Gene3D" id="3.30.40.10">
    <property type="entry name" value="Zinc/RING finger domain, C3HC4 (zinc finger)"/>
    <property type="match status" value="1"/>
</dbReference>
<protein>
    <recommendedName>
        <fullName evidence="3">RING-type domain-containing protein</fullName>
    </recommendedName>
</protein>
<feature type="compositionally biased region" description="Low complexity" evidence="2">
    <location>
        <begin position="293"/>
        <end position="306"/>
    </location>
</feature>
<feature type="region of interest" description="Disordered" evidence="2">
    <location>
        <begin position="525"/>
        <end position="570"/>
    </location>
</feature>
<dbReference type="SUPFAM" id="SSF57850">
    <property type="entry name" value="RING/U-box"/>
    <property type="match status" value="1"/>
</dbReference>
<gene>
    <name evidence="4" type="ORF">ZIOFF_062944</name>
</gene>
<dbReference type="InterPro" id="IPR013083">
    <property type="entry name" value="Znf_RING/FYVE/PHD"/>
</dbReference>
<dbReference type="PANTHER" id="PTHR31150">
    <property type="entry name" value="EXPRESSED PROTEIN"/>
    <property type="match status" value="1"/>
</dbReference>
<dbReference type="SMART" id="SM00184">
    <property type="entry name" value="RING"/>
    <property type="match status" value="1"/>
</dbReference>
<evidence type="ECO:0000259" key="3">
    <source>
        <dbReference type="PROSITE" id="PS50089"/>
    </source>
</evidence>
<dbReference type="InterPro" id="IPR001841">
    <property type="entry name" value="Znf_RING"/>
</dbReference>
<feature type="compositionally biased region" description="Polar residues" evidence="2">
    <location>
        <begin position="525"/>
        <end position="537"/>
    </location>
</feature>
<dbReference type="EMBL" id="JACMSC010000017">
    <property type="protein sequence ID" value="KAG6479478.1"/>
    <property type="molecule type" value="Genomic_DNA"/>
</dbReference>
<proteinExistence type="predicted"/>
<organism evidence="4 5">
    <name type="scientific">Zingiber officinale</name>
    <name type="common">Ginger</name>
    <name type="synonym">Amomum zingiber</name>
    <dbReference type="NCBI Taxonomy" id="94328"/>
    <lineage>
        <taxon>Eukaryota</taxon>
        <taxon>Viridiplantae</taxon>
        <taxon>Streptophyta</taxon>
        <taxon>Embryophyta</taxon>
        <taxon>Tracheophyta</taxon>
        <taxon>Spermatophyta</taxon>
        <taxon>Magnoliopsida</taxon>
        <taxon>Liliopsida</taxon>
        <taxon>Zingiberales</taxon>
        <taxon>Zingiberaceae</taxon>
        <taxon>Zingiber</taxon>
    </lineage>
</organism>
<dbReference type="Proteomes" id="UP000734854">
    <property type="component" value="Unassembled WGS sequence"/>
</dbReference>
<evidence type="ECO:0000256" key="2">
    <source>
        <dbReference type="SAM" id="MobiDB-lite"/>
    </source>
</evidence>
<sequence length="570" mass="62451">MIHETYSLRIKDEDFHSGDVLQHPPDVVTNQRDQHHLFFSTNSDGGESEKGSLGAFTGQRRSWKGGRLSVAGNSIRVSARPIERLREGGGLRGIDRTPTRPTWLIELVPAVFSAEGSPGSHRLPDLLALSFTFPNGVSSACEAKLWTQVTKSNMGANCCVAVKDKHSPNLAQLDVSLSTYRNIRHSPTWSFRWDNRTHIEVVMDNTPQISHHLDAGNEVKNELLTEAERLSDKAGPSTAFQSQKSEKSIRNGSAGMATNDTSDDQSNGSTSSPKRKSSPMPSFLAPSTSDMKSTFSVPSTPSPSYTADPSSSRCRRLPFDPTSSRKARRSPGYQLSRQISDSRIPSLQSLNKNSSPEGRQSFVLSFCSNDFSTGGSHGGSSDGWSMRTFSELVASSNRERWSFDSDNLTPTGTKISSSYSHQRTHSSSDQQTCRICSTLLTDHCVVAILVCGHLYHTGCLEKMTTEIDQYDPPCPLCAHGEKSVAKLFKKAEAKAKNRLSRIGAADNDTQGKALLYESQPTTGVGLNDGASSSTKSSFGLRRHFSLGRPSRSKSESESKRKKGFWGRYRI</sequence>
<name>A0A8J5F1I5_ZINOF</name>
<keyword evidence="1" id="KW-0862">Zinc</keyword>
<dbReference type="CDD" id="cd00162">
    <property type="entry name" value="RING_Ubox"/>
    <property type="match status" value="1"/>
</dbReference>
<keyword evidence="1" id="KW-0863">Zinc-finger</keyword>
<feature type="compositionally biased region" description="Basic residues" evidence="2">
    <location>
        <begin position="559"/>
        <end position="570"/>
    </location>
</feature>
<feature type="region of interest" description="Disordered" evidence="2">
    <location>
        <begin position="229"/>
        <end position="356"/>
    </location>
</feature>
<keyword evidence="1" id="KW-0479">Metal-binding</keyword>
<evidence type="ECO:0000313" key="5">
    <source>
        <dbReference type="Proteomes" id="UP000734854"/>
    </source>
</evidence>
<accession>A0A8J5F1I5</accession>
<comment type="caution">
    <text evidence="4">The sequence shown here is derived from an EMBL/GenBank/DDBJ whole genome shotgun (WGS) entry which is preliminary data.</text>
</comment>
<dbReference type="PANTHER" id="PTHR31150:SF32">
    <property type="entry name" value="RING_U-BOX SUPERFAMILY PROTEIN"/>
    <property type="match status" value="1"/>
</dbReference>
<evidence type="ECO:0000256" key="1">
    <source>
        <dbReference type="PROSITE-ProRule" id="PRU00175"/>
    </source>
</evidence>